<comment type="caution">
    <text evidence="2">The sequence shown here is derived from an EMBL/GenBank/DDBJ whole genome shotgun (WGS) entry which is preliminary data.</text>
</comment>
<feature type="transmembrane region" description="Helical" evidence="1">
    <location>
        <begin position="7"/>
        <end position="27"/>
    </location>
</feature>
<accession>A0A1Y2AQH6</accession>
<organism evidence="2 3">
    <name type="scientific">Neocallimastix californiae</name>
    <dbReference type="NCBI Taxonomy" id="1754190"/>
    <lineage>
        <taxon>Eukaryota</taxon>
        <taxon>Fungi</taxon>
        <taxon>Fungi incertae sedis</taxon>
        <taxon>Chytridiomycota</taxon>
        <taxon>Chytridiomycota incertae sedis</taxon>
        <taxon>Neocallimastigomycetes</taxon>
        <taxon>Neocallimastigales</taxon>
        <taxon>Neocallimastigaceae</taxon>
        <taxon>Neocallimastix</taxon>
    </lineage>
</organism>
<keyword evidence="1" id="KW-1133">Transmembrane helix</keyword>
<name>A0A1Y2AQH6_9FUNG</name>
<keyword evidence="1" id="KW-0812">Transmembrane</keyword>
<evidence type="ECO:0000313" key="3">
    <source>
        <dbReference type="Proteomes" id="UP000193920"/>
    </source>
</evidence>
<proteinExistence type="predicted"/>
<keyword evidence="3" id="KW-1185">Reference proteome</keyword>
<evidence type="ECO:0000256" key="1">
    <source>
        <dbReference type="SAM" id="Phobius"/>
    </source>
</evidence>
<dbReference type="AlphaFoldDB" id="A0A1Y2AQH6"/>
<keyword evidence="1" id="KW-0472">Membrane</keyword>
<gene>
    <name evidence="2" type="ORF">LY90DRAFT_675048</name>
</gene>
<feature type="transmembrane region" description="Helical" evidence="1">
    <location>
        <begin position="174"/>
        <end position="195"/>
    </location>
</feature>
<reference evidence="2 3" key="1">
    <citation type="submission" date="2016-08" db="EMBL/GenBank/DDBJ databases">
        <title>A Parts List for Fungal Cellulosomes Revealed by Comparative Genomics.</title>
        <authorList>
            <consortium name="DOE Joint Genome Institute"/>
            <person name="Haitjema C.H."/>
            <person name="Gilmore S.P."/>
            <person name="Henske J.K."/>
            <person name="Solomon K.V."/>
            <person name="De Groot R."/>
            <person name="Kuo A."/>
            <person name="Mondo S.J."/>
            <person name="Salamov A.A."/>
            <person name="Labutti K."/>
            <person name="Zhao Z."/>
            <person name="Chiniquy J."/>
            <person name="Barry K."/>
            <person name="Brewer H.M."/>
            <person name="Purvine S.O."/>
            <person name="Wright A.T."/>
            <person name="Boxma B."/>
            <person name="Van Alen T."/>
            <person name="Hackstein J.H."/>
            <person name="Baker S.E."/>
            <person name="Grigoriev I.V."/>
            <person name="O'Malley M.A."/>
        </authorList>
    </citation>
    <scope>NUCLEOTIDE SEQUENCE [LARGE SCALE GENOMIC DNA]</scope>
    <source>
        <strain evidence="2 3">G1</strain>
    </source>
</reference>
<protein>
    <submittedName>
        <fullName evidence="2">Uncharacterized protein</fullName>
    </submittedName>
</protein>
<dbReference type="Proteomes" id="UP000193920">
    <property type="component" value="Unassembled WGS sequence"/>
</dbReference>
<dbReference type="OrthoDB" id="10447138at2759"/>
<dbReference type="EMBL" id="MCOG01000218">
    <property type="protein sequence ID" value="ORY24813.1"/>
    <property type="molecule type" value="Genomic_DNA"/>
</dbReference>
<evidence type="ECO:0000313" key="2">
    <source>
        <dbReference type="EMBL" id="ORY24813.1"/>
    </source>
</evidence>
<sequence>MKSQNSILYRIILFFILLNLISGKSIFENSKFTPASNITLSSIKNVEIKTSCQSISDCSEGALECRKDNNGNNSICIYPEYICSNAETCYLLDKSIDKTIFDNTTPVSCTSNDECISNQCTSGQCQVNLNSPNVLCTVDNSKYQCNKLTGEEKVSNKTSEKQEEKNDDSSSSNITLYIIIGIGIIVGAVIIGIVIRVCYESAQYLEEDPDIKEFRKENKLKLGDSVVISTLALA</sequence>